<feature type="domain" description="Phage shock protein PspC N-terminal" evidence="2">
    <location>
        <begin position="14"/>
        <end position="70"/>
    </location>
</feature>
<keyword evidence="1" id="KW-1133">Transmembrane helix</keyword>
<accession>A0ABS7X6K0</accession>
<dbReference type="Proteomes" id="UP000663814">
    <property type="component" value="Unassembled WGS sequence"/>
</dbReference>
<gene>
    <name evidence="3" type="ORF">I4W93_006120</name>
</gene>
<keyword evidence="1" id="KW-0812">Transmembrane</keyword>
<keyword evidence="4" id="KW-1185">Reference proteome</keyword>
<evidence type="ECO:0000256" key="1">
    <source>
        <dbReference type="SAM" id="Phobius"/>
    </source>
</evidence>
<dbReference type="RefSeq" id="WP_205309355.1">
    <property type="nucleotide sequence ID" value="NZ_JAERPS020000002.1"/>
</dbReference>
<reference evidence="3 4" key="2">
    <citation type="submission" date="2021-08" db="EMBL/GenBank/DDBJ databases">
        <title>Rheinheimera aquimaris sp. nov., isolated from seawater of the East Sea in Korea.</title>
        <authorList>
            <person name="Kim K.H."/>
            <person name="Wenting R."/>
            <person name="Kim K.R."/>
            <person name="Jeon C.O."/>
        </authorList>
    </citation>
    <scope>NUCLEOTIDE SEQUENCE [LARGE SCALE GENOMIC DNA]</scope>
    <source>
        <strain evidence="3 4">MA-13</strain>
    </source>
</reference>
<keyword evidence="1" id="KW-0472">Membrane</keyword>
<reference evidence="3 4" key="1">
    <citation type="submission" date="2020-12" db="EMBL/GenBank/DDBJ databases">
        <authorList>
            <person name="Ruan W."/>
            <person name="Khan S.A."/>
            <person name="Jeon C.O."/>
        </authorList>
    </citation>
    <scope>NUCLEOTIDE SEQUENCE [LARGE SCALE GENOMIC DNA]</scope>
    <source>
        <strain evidence="3 4">MA-13</strain>
    </source>
</reference>
<dbReference type="Pfam" id="PF04024">
    <property type="entry name" value="PspC"/>
    <property type="match status" value="1"/>
</dbReference>
<protein>
    <submittedName>
        <fullName evidence="3">PspC domain-containing protein</fullName>
    </submittedName>
</protein>
<organism evidence="3 4">
    <name type="scientific">Rheinheimera maricola</name>
    <dbReference type="NCBI Taxonomy" id="2793282"/>
    <lineage>
        <taxon>Bacteria</taxon>
        <taxon>Pseudomonadati</taxon>
        <taxon>Pseudomonadota</taxon>
        <taxon>Gammaproteobacteria</taxon>
        <taxon>Chromatiales</taxon>
        <taxon>Chromatiaceae</taxon>
        <taxon>Rheinheimera</taxon>
    </lineage>
</organism>
<name>A0ABS7X6K0_9GAMM</name>
<comment type="caution">
    <text evidence="3">The sequence shown here is derived from an EMBL/GenBank/DDBJ whole genome shotgun (WGS) entry which is preliminary data.</text>
</comment>
<evidence type="ECO:0000313" key="3">
    <source>
        <dbReference type="EMBL" id="MBZ9611167.1"/>
    </source>
</evidence>
<evidence type="ECO:0000259" key="2">
    <source>
        <dbReference type="Pfam" id="PF04024"/>
    </source>
</evidence>
<evidence type="ECO:0000313" key="4">
    <source>
        <dbReference type="Proteomes" id="UP000663814"/>
    </source>
</evidence>
<proteinExistence type="predicted"/>
<dbReference type="EMBL" id="JAERPS020000002">
    <property type="protein sequence ID" value="MBZ9611167.1"/>
    <property type="molecule type" value="Genomic_DNA"/>
</dbReference>
<feature type="transmembrane region" description="Helical" evidence="1">
    <location>
        <begin position="44"/>
        <end position="68"/>
    </location>
</feature>
<sequence length="71" mass="8020">MATANTNSNHHNERWYCARAQRKVAGVCAGLAQYYKQPRWIIRLLAAVMLLMFPLAIIAAYFVAAVVLPDR</sequence>
<dbReference type="InterPro" id="IPR007168">
    <property type="entry name" value="Phageshock_PspC_N"/>
</dbReference>